<reference evidence="2 3" key="1">
    <citation type="submission" date="2019-06" db="EMBL/GenBank/DDBJ databases">
        <title>Sequencing the genomes of 1000 actinobacteria strains.</title>
        <authorList>
            <person name="Klenk H.-P."/>
        </authorList>
    </citation>
    <scope>NUCLEOTIDE SEQUENCE [LARGE SCALE GENOMIC DNA]</scope>
    <source>
        <strain evidence="2 3">DSM 41929</strain>
    </source>
</reference>
<sequence>MSGPGILERAAGAVLGSAVGDALGAPFEFGPEGAFSARFPRPGHGGEMCGGGGRLRRRGRANRAGATGRGAPHPVGTGDRNAPSPSRGTPPRPAHPAVTAP</sequence>
<evidence type="ECO:0000313" key="2">
    <source>
        <dbReference type="EMBL" id="TQK98667.1"/>
    </source>
</evidence>
<gene>
    <name evidence="2" type="ORF">FB563_3704</name>
</gene>
<keyword evidence="3" id="KW-1185">Reference proteome</keyword>
<dbReference type="Pfam" id="PF03747">
    <property type="entry name" value="ADP_ribosyl_GH"/>
    <property type="match status" value="1"/>
</dbReference>
<dbReference type="EMBL" id="VFNX01000001">
    <property type="protein sequence ID" value="TQK98667.1"/>
    <property type="molecule type" value="Genomic_DNA"/>
</dbReference>
<keyword evidence="2" id="KW-0378">Hydrolase</keyword>
<organism evidence="2 3">
    <name type="scientific">Streptomyces puniciscabiei</name>
    <dbReference type="NCBI Taxonomy" id="164348"/>
    <lineage>
        <taxon>Bacteria</taxon>
        <taxon>Bacillati</taxon>
        <taxon>Actinomycetota</taxon>
        <taxon>Actinomycetes</taxon>
        <taxon>Kitasatosporales</taxon>
        <taxon>Streptomycetaceae</taxon>
        <taxon>Streptomyces</taxon>
    </lineage>
</organism>
<evidence type="ECO:0000313" key="3">
    <source>
        <dbReference type="Proteomes" id="UP000318103"/>
    </source>
</evidence>
<feature type="compositionally biased region" description="Low complexity" evidence="1">
    <location>
        <begin position="62"/>
        <end position="71"/>
    </location>
</feature>
<evidence type="ECO:0000256" key="1">
    <source>
        <dbReference type="SAM" id="MobiDB-lite"/>
    </source>
</evidence>
<dbReference type="Gene3D" id="1.10.4080.10">
    <property type="entry name" value="ADP-ribosylation/Crystallin J1"/>
    <property type="match status" value="1"/>
</dbReference>
<feature type="compositionally biased region" description="Gly residues" evidence="1">
    <location>
        <begin position="43"/>
        <end position="53"/>
    </location>
</feature>
<dbReference type="AlphaFoldDB" id="A0A542UHW1"/>
<name>A0A542UHW1_9ACTN</name>
<comment type="caution">
    <text evidence="2">The sequence shown here is derived from an EMBL/GenBank/DDBJ whole genome shotgun (WGS) entry which is preliminary data.</text>
</comment>
<feature type="region of interest" description="Disordered" evidence="1">
    <location>
        <begin position="36"/>
        <end position="101"/>
    </location>
</feature>
<dbReference type="InterPro" id="IPR005502">
    <property type="entry name" value="Ribosyl_crysJ1"/>
</dbReference>
<protein>
    <submittedName>
        <fullName evidence="2">ADP-ribosylglycohydrolase</fullName>
    </submittedName>
</protein>
<dbReference type="SUPFAM" id="SSF101478">
    <property type="entry name" value="ADP-ribosylglycohydrolase"/>
    <property type="match status" value="1"/>
</dbReference>
<dbReference type="Proteomes" id="UP000318103">
    <property type="component" value="Unassembled WGS sequence"/>
</dbReference>
<proteinExistence type="predicted"/>
<dbReference type="InterPro" id="IPR036705">
    <property type="entry name" value="Ribosyl_crysJ1_sf"/>
</dbReference>
<dbReference type="GO" id="GO:0016787">
    <property type="term" value="F:hydrolase activity"/>
    <property type="evidence" value="ECO:0007669"/>
    <property type="project" value="UniProtKB-KW"/>
</dbReference>
<accession>A0A542UHW1</accession>